<organism evidence="2 5">
    <name type="scientific">Plasmodium ovale wallikeri</name>
    <dbReference type="NCBI Taxonomy" id="864142"/>
    <lineage>
        <taxon>Eukaryota</taxon>
        <taxon>Sar</taxon>
        <taxon>Alveolata</taxon>
        <taxon>Apicomplexa</taxon>
        <taxon>Aconoidasida</taxon>
        <taxon>Haemosporida</taxon>
        <taxon>Plasmodiidae</taxon>
        <taxon>Plasmodium</taxon>
        <taxon>Plasmodium (Plasmodium)</taxon>
    </lineage>
</organism>
<feature type="compositionally biased region" description="Low complexity" evidence="1">
    <location>
        <begin position="266"/>
        <end position="277"/>
    </location>
</feature>
<dbReference type="Proteomes" id="UP000078555">
    <property type="component" value="Unassembled WGS sequence"/>
</dbReference>
<feature type="region of interest" description="Disordered" evidence="1">
    <location>
        <begin position="254"/>
        <end position="277"/>
    </location>
</feature>
<proteinExistence type="predicted"/>
<keyword evidence="5" id="KW-1185">Reference proteome</keyword>
<evidence type="ECO:0000313" key="5">
    <source>
        <dbReference type="Proteomes" id="UP000078555"/>
    </source>
</evidence>
<dbReference type="EMBL" id="FLRD01001447">
    <property type="protein sequence ID" value="SBT57333.1"/>
    <property type="molecule type" value="Genomic_DNA"/>
</dbReference>
<reference evidence="2" key="2">
    <citation type="submission" date="2016-05" db="EMBL/GenBank/DDBJ databases">
        <authorList>
            <person name="Lavstsen T."/>
            <person name="Jespersen J.S."/>
        </authorList>
    </citation>
    <scope>NUCLEOTIDE SEQUENCE [LARGE SCALE GENOMIC DNA]</scope>
</reference>
<dbReference type="Pfam" id="PF05795">
    <property type="entry name" value="Plasmodium_Vir"/>
    <property type="match status" value="1"/>
</dbReference>
<evidence type="ECO:0000256" key="1">
    <source>
        <dbReference type="SAM" id="MobiDB-lite"/>
    </source>
</evidence>
<evidence type="ECO:0000313" key="3">
    <source>
        <dbReference type="EMBL" id="SBT58751.1"/>
    </source>
</evidence>
<evidence type="ECO:0000313" key="4">
    <source>
        <dbReference type="Proteomes" id="UP000078550"/>
    </source>
</evidence>
<sequence>MVDPATLHPLDSNKVYDVFEVKNIQNGDKEKCQELYETMEREYQDSDSVDFFCQNFTGNLKNYKNIKFSDFFDKFRCKFLNIWIYKYLVKEKLNLFDLKSTFIKGRIVNFWNEYNFKNTCDYDFIYYYNKNNDYNKIKKMYEFALNYEKLYFFIKTSNDPCTTEDEKYIQESLKLYEEVKSECESEPEPEFSSKYITKKIHCDALKDIYKFYSKNELSELKCTTTMSAEQVLKKIKERESAQLSKVVFREIESRDSRLGSSQNQLSPSEETSSPSDSHNAMAITFPLLGVLSIFYSLYKFTPVGSLINSRFMGSKVNSFNINEGEHELLENEFDYEHMNVSVGEHGIGYHPVQ</sequence>
<dbReference type="EMBL" id="FLRE01002515">
    <property type="protein sequence ID" value="SBT58751.1"/>
    <property type="molecule type" value="Genomic_DNA"/>
</dbReference>
<reference evidence="4 5" key="1">
    <citation type="submission" date="2016-05" db="EMBL/GenBank/DDBJ databases">
        <authorList>
            <person name="Naeem Raeece"/>
        </authorList>
    </citation>
    <scope>NUCLEOTIDE SEQUENCE [LARGE SCALE GENOMIC DNA]</scope>
</reference>
<dbReference type="Proteomes" id="UP000078550">
    <property type="component" value="Unassembled WGS sequence"/>
</dbReference>
<accession>A0A1A9AMA8</accession>
<evidence type="ECO:0000313" key="2">
    <source>
        <dbReference type="EMBL" id="SBT57333.1"/>
    </source>
</evidence>
<gene>
    <name evidence="2" type="ORF">POVWA1_081230</name>
    <name evidence="3" type="ORF">POVWA2_087280</name>
</gene>
<dbReference type="AlphaFoldDB" id="A0A1A9AMA8"/>
<dbReference type="InterPro" id="IPR008780">
    <property type="entry name" value="Plasmodium_Vir"/>
</dbReference>
<protein>
    <submittedName>
        <fullName evidence="2">PIR Superfamily Protein</fullName>
    </submittedName>
</protein>
<name>A0A1A9AMA8_PLAOA</name>